<dbReference type="AlphaFoldDB" id="A0A1Y2EA93"/>
<dbReference type="OrthoDB" id="3439480at2759"/>
<feature type="region of interest" description="Disordered" evidence="1">
    <location>
        <begin position="283"/>
        <end position="331"/>
    </location>
</feature>
<feature type="compositionally biased region" description="Low complexity" evidence="1">
    <location>
        <begin position="224"/>
        <end position="240"/>
    </location>
</feature>
<dbReference type="InParanoid" id="A0A1Y2EA93"/>
<proteinExistence type="predicted"/>
<name>A0A1Y2EA93_9PEZI</name>
<gene>
    <name evidence="2" type="ORF">BCR38DRAFT_406385</name>
</gene>
<accession>A0A1Y2EA93</accession>
<feature type="region of interest" description="Disordered" evidence="1">
    <location>
        <begin position="44"/>
        <end position="92"/>
    </location>
</feature>
<dbReference type="STRING" id="1141098.A0A1Y2EA93"/>
<dbReference type="RefSeq" id="XP_040718749.1">
    <property type="nucleotide sequence ID" value="XM_040858044.1"/>
</dbReference>
<reference evidence="2 3" key="1">
    <citation type="submission" date="2016-07" db="EMBL/GenBank/DDBJ databases">
        <title>Pervasive Adenine N6-methylation of Active Genes in Fungi.</title>
        <authorList>
            <consortium name="DOE Joint Genome Institute"/>
            <person name="Mondo S.J."/>
            <person name="Dannebaum R.O."/>
            <person name="Kuo R.C."/>
            <person name="Labutti K."/>
            <person name="Haridas S."/>
            <person name="Kuo A."/>
            <person name="Salamov A."/>
            <person name="Ahrendt S.R."/>
            <person name="Lipzen A."/>
            <person name="Sullivan W."/>
            <person name="Andreopoulos W.B."/>
            <person name="Clum A."/>
            <person name="Lindquist E."/>
            <person name="Daum C."/>
            <person name="Ramamoorthy G.K."/>
            <person name="Gryganskyi A."/>
            <person name="Culley D."/>
            <person name="Magnuson J.K."/>
            <person name="James T.Y."/>
            <person name="O'Malley M.A."/>
            <person name="Stajich J.E."/>
            <person name="Spatafora J.W."/>
            <person name="Visel A."/>
            <person name="Grigoriev I.V."/>
        </authorList>
    </citation>
    <scope>NUCLEOTIDE SEQUENCE [LARGE SCALE GENOMIC DNA]</scope>
    <source>
        <strain evidence="2 3">CBS 129021</strain>
    </source>
</reference>
<comment type="caution">
    <text evidence="2">The sequence shown here is derived from an EMBL/GenBank/DDBJ whole genome shotgun (WGS) entry which is preliminary data.</text>
</comment>
<evidence type="ECO:0000313" key="3">
    <source>
        <dbReference type="Proteomes" id="UP000193689"/>
    </source>
</evidence>
<feature type="compositionally biased region" description="Polar residues" evidence="1">
    <location>
        <begin position="57"/>
        <end position="75"/>
    </location>
</feature>
<dbReference type="Proteomes" id="UP000193689">
    <property type="component" value="Unassembled WGS sequence"/>
</dbReference>
<sequence>MCEQHLYSYYRRDGSVKSTERIIHCNKSTYNHVCTKTKEFQHPFGERPPITNHHLGAQTSYMPPSPPTSDLSHSGNESRKRHSAVYGNGHEGFGIKRKLSHREKRANEHFIVGSRPASPITPPRSPLRNHAVPVFPTRHAHIYNSEPGQYVQTARPAVRVEVNESHRSHRTSRHYESHHRSPSQGGSSLSDEERRPRKVKYEIRKTEAVHSQKIQSEIERQNEAIASRPSRPAAPVSPQSLNARRYRRPSVSIKQPDIVDAMRTLHVSQNTIEEVERERRRQLKHDRELQEQQEEEAQRRRLVRRMSRAPRPTDGLRRSATVGPYNTVYRY</sequence>
<protein>
    <submittedName>
        <fullName evidence="2">Uncharacterized protein</fullName>
    </submittedName>
</protein>
<dbReference type="EMBL" id="MCFJ01000003">
    <property type="protein sequence ID" value="ORY68462.1"/>
    <property type="molecule type" value="Genomic_DNA"/>
</dbReference>
<organism evidence="2 3">
    <name type="scientific">Pseudomassariella vexata</name>
    <dbReference type="NCBI Taxonomy" id="1141098"/>
    <lineage>
        <taxon>Eukaryota</taxon>
        <taxon>Fungi</taxon>
        <taxon>Dikarya</taxon>
        <taxon>Ascomycota</taxon>
        <taxon>Pezizomycotina</taxon>
        <taxon>Sordariomycetes</taxon>
        <taxon>Xylariomycetidae</taxon>
        <taxon>Amphisphaeriales</taxon>
        <taxon>Pseudomassariaceae</taxon>
        <taxon>Pseudomassariella</taxon>
    </lineage>
</organism>
<dbReference type="GeneID" id="63774256"/>
<evidence type="ECO:0000256" key="1">
    <source>
        <dbReference type="SAM" id="MobiDB-lite"/>
    </source>
</evidence>
<feature type="region of interest" description="Disordered" evidence="1">
    <location>
        <begin position="158"/>
        <end position="245"/>
    </location>
</feature>
<evidence type="ECO:0000313" key="2">
    <source>
        <dbReference type="EMBL" id="ORY68462.1"/>
    </source>
</evidence>
<keyword evidence="3" id="KW-1185">Reference proteome</keyword>
<feature type="compositionally biased region" description="Basic and acidic residues" evidence="1">
    <location>
        <begin position="191"/>
        <end position="222"/>
    </location>
</feature>